<feature type="transmembrane region" description="Helical" evidence="2">
    <location>
        <begin position="18"/>
        <end position="39"/>
    </location>
</feature>
<feature type="transmembrane region" description="Helical" evidence="2">
    <location>
        <begin position="45"/>
        <end position="65"/>
    </location>
</feature>
<dbReference type="PANTHER" id="PTHR31780">
    <property type="entry name" value="STRESS RESPONSE PROTEIN NST1-RELATED"/>
    <property type="match status" value="1"/>
</dbReference>
<dbReference type="PANTHER" id="PTHR31780:SF15">
    <property type="entry name" value="STRESS RESPONSE NST1-LIKE PROTEIN"/>
    <property type="match status" value="1"/>
</dbReference>
<proteinExistence type="predicted"/>
<evidence type="ECO:0000256" key="1">
    <source>
        <dbReference type="SAM" id="MobiDB-lite"/>
    </source>
</evidence>
<keyword evidence="2" id="KW-0812">Transmembrane</keyword>
<protein>
    <submittedName>
        <fullName evidence="3">Os11g0113200 protein</fullName>
    </submittedName>
</protein>
<reference evidence="3 4" key="1">
    <citation type="journal article" date="2005" name="Nature">
        <title>The map-based sequence of the rice genome.</title>
        <authorList>
            <consortium name="International rice genome sequencing project (IRGSP)"/>
            <person name="Matsumoto T."/>
            <person name="Wu J."/>
            <person name="Kanamori H."/>
            <person name="Katayose Y."/>
            <person name="Fujisawa M."/>
            <person name="Namiki N."/>
            <person name="Mizuno H."/>
            <person name="Yamamoto K."/>
            <person name="Antonio B.A."/>
            <person name="Baba T."/>
            <person name="Sakata K."/>
            <person name="Nagamura Y."/>
            <person name="Aoki H."/>
            <person name="Arikawa K."/>
            <person name="Arita K."/>
            <person name="Bito T."/>
            <person name="Chiden Y."/>
            <person name="Fujitsuka N."/>
            <person name="Fukunaka R."/>
            <person name="Hamada M."/>
            <person name="Harada C."/>
            <person name="Hayashi A."/>
            <person name="Hijishita S."/>
            <person name="Honda M."/>
            <person name="Hosokawa S."/>
            <person name="Ichikawa Y."/>
            <person name="Idonuma A."/>
            <person name="Iijima M."/>
            <person name="Ikeda M."/>
            <person name="Ikeno M."/>
            <person name="Ito K."/>
            <person name="Ito S."/>
            <person name="Ito T."/>
            <person name="Ito Y."/>
            <person name="Ito Y."/>
            <person name="Iwabuchi A."/>
            <person name="Kamiya K."/>
            <person name="Karasawa W."/>
            <person name="Kurita K."/>
            <person name="Katagiri S."/>
            <person name="Kikuta A."/>
            <person name="Kobayashi H."/>
            <person name="Kobayashi N."/>
            <person name="Machita K."/>
            <person name="Maehara T."/>
            <person name="Masukawa M."/>
            <person name="Mizubayashi T."/>
            <person name="Mukai Y."/>
            <person name="Nagasaki H."/>
            <person name="Nagata Y."/>
            <person name="Naito S."/>
            <person name="Nakashima M."/>
            <person name="Nakama Y."/>
            <person name="Nakamichi Y."/>
            <person name="Nakamura M."/>
            <person name="Meguro A."/>
            <person name="Negishi M."/>
            <person name="Ohta I."/>
            <person name="Ohta T."/>
            <person name="Okamoto M."/>
            <person name="Ono N."/>
            <person name="Saji S."/>
            <person name="Sakaguchi M."/>
            <person name="Sakai K."/>
            <person name="Shibata M."/>
            <person name="Shimokawa T."/>
            <person name="Song J."/>
            <person name="Takazaki Y."/>
            <person name="Terasawa K."/>
            <person name="Tsugane M."/>
            <person name="Tsuji K."/>
            <person name="Ueda S."/>
            <person name="Waki K."/>
            <person name="Yamagata H."/>
            <person name="Yamamoto M."/>
            <person name="Yamamoto S."/>
            <person name="Yamane H."/>
            <person name="Yoshiki S."/>
            <person name="Yoshihara R."/>
            <person name="Yukawa K."/>
            <person name="Zhong H."/>
            <person name="Yano M."/>
            <person name="Yuan Q."/>
            <person name="Ouyang S."/>
            <person name="Liu J."/>
            <person name="Jones K.M."/>
            <person name="Gansberger K."/>
            <person name="Moffat K."/>
            <person name="Hill J."/>
            <person name="Bera J."/>
            <person name="Fadrosh D."/>
            <person name="Jin S."/>
            <person name="Johri S."/>
            <person name="Kim M."/>
            <person name="Overton L."/>
            <person name="Reardon M."/>
            <person name="Tsitrin T."/>
            <person name="Vuong H."/>
            <person name="Weaver B."/>
            <person name="Ciecko A."/>
            <person name="Tallon L."/>
            <person name="Jackson J."/>
            <person name="Pai G."/>
            <person name="Aken S.V."/>
            <person name="Utterback T."/>
            <person name="Reidmuller S."/>
            <person name="Feldblyum T."/>
            <person name="Hsiao J."/>
            <person name="Zismann V."/>
            <person name="Iobst S."/>
            <person name="de Vazeille A.R."/>
            <person name="Buell C.R."/>
            <person name="Ying K."/>
            <person name="Li Y."/>
            <person name="Lu T."/>
            <person name="Huang Y."/>
            <person name="Zhao Q."/>
            <person name="Feng Q."/>
            <person name="Zhang L."/>
            <person name="Zhu J."/>
            <person name="Weng Q."/>
            <person name="Mu J."/>
            <person name="Lu Y."/>
            <person name="Fan D."/>
            <person name="Liu Y."/>
            <person name="Guan J."/>
            <person name="Zhang Y."/>
            <person name="Yu S."/>
            <person name="Liu X."/>
            <person name="Zhang Y."/>
            <person name="Hong G."/>
            <person name="Han B."/>
            <person name="Choisne N."/>
            <person name="Demange N."/>
            <person name="Orjeda G."/>
            <person name="Samain S."/>
            <person name="Cattolico L."/>
            <person name="Pelletier E."/>
            <person name="Couloux A."/>
            <person name="Segurens B."/>
            <person name="Wincker P."/>
            <person name="D'Hont A."/>
            <person name="Scarpelli C."/>
            <person name="Weissenbach J."/>
            <person name="Salanoubat M."/>
            <person name="Quetier F."/>
            <person name="Yu Y."/>
            <person name="Kim H.R."/>
            <person name="Rambo T."/>
            <person name="Currie J."/>
            <person name="Collura K."/>
            <person name="Luo M."/>
            <person name="Yang T."/>
            <person name="Ammiraju J.S.S."/>
            <person name="Engler F."/>
            <person name="Soderlund C."/>
            <person name="Wing R.A."/>
            <person name="Palmer L.E."/>
            <person name="de la Bastide M."/>
            <person name="Spiegel L."/>
            <person name="Nascimento L."/>
            <person name="Zutavern T."/>
            <person name="O'Shaughnessy A."/>
            <person name="Dike S."/>
            <person name="Dedhia N."/>
            <person name="Preston R."/>
            <person name="Balija V."/>
            <person name="McCombie W.R."/>
            <person name="Chow T."/>
            <person name="Chen H."/>
            <person name="Chung M."/>
            <person name="Chen C."/>
            <person name="Shaw J."/>
            <person name="Wu H."/>
            <person name="Hsiao K."/>
            <person name="Chao Y."/>
            <person name="Chu M."/>
            <person name="Cheng C."/>
            <person name="Hour A."/>
            <person name="Lee P."/>
            <person name="Lin S."/>
            <person name="Lin Y."/>
            <person name="Liou J."/>
            <person name="Liu S."/>
            <person name="Hsing Y."/>
            <person name="Raghuvanshi S."/>
            <person name="Mohanty A."/>
            <person name="Bharti A.K."/>
            <person name="Gaur A."/>
            <person name="Gupta V."/>
            <person name="Kumar D."/>
            <person name="Ravi V."/>
            <person name="Vij S."/>
            <person name="Kapur A."/>
            <person name="Khurana P."/>
            <person name="Khurana P."/>
            <person name="Khurana J.P."/>
            <person name="Tyagi A.K."/>
            <person name="Gaikwad K."/>
            <person name="Singh A."/>
            <person name="Dalal V."/>
            <person name="Srivastava S."/>
            <person name="Dixit A."/>
            <person name="Pal A.K."/>
            <person name="Ghazi I.A."/>
            <person name="Yadav M."/>
            <person name="Pandit A."/>
            <person name="Bhargava A."/>
            <person name="Sureshbabu K."/>
            <person name="Batra K."/>
            <person name="Sharma T.R."/>
            <person name="Mohapatra T."/>
            <person name="Singh N.K."/>
            <person name="Messing J."/>
            <person name="Nelson A.B."/>
            <person name="Fuks G."/>
            <person name="Kavchok S."/>
            <person name="Keizer G."/>
            <person name="Linton E."/>
            <person name="Llaca V."/>
            <person name="Song R."/>
            <person name="Tanyolac B."/>
            <person name="Young S."/>
            <person name="Ho-Il K."/>
            <person name="Hahn J.H."/>
            <person name="Sangsakoo G."/>
            <person name="Vanavichit A."/>
            <person name="de Mattos Luiz.A.T."/>
            <person name="Zimmer P.D."/>
            <person name="Malone G."/>
            <person name="Dellagostin O."/>
            <person name="de Oliveira A.C."/>
            <person name="Bevan M."/>
            <person name="Bancroft I."/>
            <person name="Minx P."/>
            <person name="Cordum H."/>
            <person name="Wilson R."/>
            <person name="Cheng Z."/>
            <person name="Jin W."/>
            <person name="Jiang J."/>
            <person name="Leong S.A."/>
            <person name="Iwama H."/>
            <person name="Gojobori T."/>
            <person name="Itoh T."/>
            <person name="Niimura Y."/>
            <person name="Fujii Y."/>
            <person name="Habara T."/>
            <person name="Sakai H."/>
            <person name="Sato Y."/>
            <person name="Wilson G."/>
            <person name="Kumar K."/>
            <person name="McCouch S."/>
            <person name="Juretic N."/>
            <person name="Hoen D."/>
            <person name="Wright S."/>
            <person name="Bruskiewich R."/>
            <person name="Bureau T."/>
            <person name="Miyao A."/>
            <person name="Hirochika H."/>
            <person name="Nishikawa T."/>
            <person name="Kadowaki K."/>
            <person name="Sugiura M."/>
            <person name="Burr B."/>
            <person name="Sasaki T."/>
        </authorList>
    </citation>
    <scope>NUCLEOTIDE SEQUENCE [LARGE SCALE GENOMIC DNA]</scope>
    <source>
        <strain evidence="4">cv. Nipponbare</strain>
    </source>
</reference>
<dbReference type="Proteomes" id="UP000000763">
    <property type="component" value="Chromosome 11"/>
</dbReference>
<feature type="region of interest" description="Disordered" evidence="1">
    <location>
        <begin position="266"/>
        <end position="367"/>
    </location>
</feature>
<dbReference type="KEGG" id="dosa:Os11g0113200"/>
<gene>
    <name evidence="3" type="ordered locus">Os11g0113200</name>
</gene>
<dbReference type="AlphaFoldDB" id="Q0IV48"/>
<dbReference type="EMBL" id="AP008217">
    <property type="protein sequence ID" value="BAF27417.2"/>
    <property type="molecule type" value="Genomic_DNA"/>
</dbReference>
<feature type="region of interest" description="Disordered" evidence="1">
    <location>
        <begin position="426"/>
        <end position="446"/>
    </location>
</feature>
<keyword evidence="2" id="KW-0472">Membrane</keyword>
<feature type="compositionally biased region" description="Basic and acidic residues" evidence="1">
    <location>
        <begin position="321"/>
        <end position="357"/>
    </location>
</feature>
<keyword evidence="2" id="KW-1133">Transmembrane helix</keyword>
<evidence type="ECO:0000313" key="4">
    <source>
        <dbReference type="Proteomes" id="UP000000763"/>
    </source>
</evidence>
<accession>Q0IV48</accession>
<evidence type="ECO:0000256" key="2">
    <source>
        <dbReference type="SAM" id="Phobius"/>
    </source>
</evidence>
<dbReference type="SUPFAM" id="SSF57783">
    <property type="entry name" value="Zinc beta-ribbon"/>
    <property type="match status" value="1"/>
</dbReference>
<evidence type="ECO:0000313" key="3">
    <source>
        <dbReference type="EMBL" id="BAF27417.2"/>
    </source>
</evidence>
<dbReference type="InterPro" id="IPR051195">
    <property type="entry name" value="Fungal_stress_NST1"/>
</dbReference>
<feature type="compositionally biased region" description="Low complexity" evidence="1">
    <location>
        <begin position="432"/>
        <end position="443"/>
    </location>
</feature>
<feature type="compositionally biased region" description="Basic and acidic residues" evidence="1">
    <location>
        <begin position="266"/>
        <end position="311"/>
    </location>
</feature>
<sequence>MCILCAVQRWSRRVATMLPWLVLPLILLWALSQLLPAAYRFEVTSPRLACVSVLLLTLFWYEILLPRLSLWRARRSARLREERRAHALQLHKLRKTATRRCRNCNNPYRDQNPGGGKFMCSYCGHVSKRPVLDLGPAGTLPTGWPCTQDWPNAAGDPAYWLDLRCSSDNLYSGFSWRLFSSFCVSMRWFWREVLRFGSSGDGDGLGRDGKRLAKEGENGAKAEESRVEKAKRKAEEKRLARLEKEMLEEEERKQREEMAKLVEERRRLRDEKAEAEERSKGATPVGEKDPRKEVERRRQERRRKDEKDKGSSKSNSDCEDIERRVTREGERKRDSDRRNEPEKRDATRVGAEGHKPYNFDANNQGSKTVQSKAKYFGRMTGGLLSSSRGFGGGSFFGRSAQTSAPQVNKVTKPLVTVTDQSNVVKRDTQPPATAKSATAGGTTNSWTNVHRPVSNKGIINCCSSLSVTITTYVINCFHPDYRLTNTICIFVMLLCRLVQMCSHSLLALKSHGTSCLVAQHLCHLVLMFLLQPVK</sequence>
<reference evidence="4" key="2">
    <citation type="journal article" date="2008" name="Nucleic Acids Res.">
        <title>The rice annotation project database (RAP-DB): 2008 update.</title>
        <authorList>
            <consortium name="The rice annotation project (RAP)"/>
        </authorList>
    </citation>
    <scope>GENOME REANNOTATION</scope>
    <source>
        <strain evidence="4">cv. Nipponbare</strain>
    </source>
</reference>
<organism evidence="3 4">
    <name type="scientific">Oryza sativa subsp. japonica</name>
    <name type="common">Rice</name>
    <dbReference type="NCBI Taxonomy" id="39947"/>
    <lineage>
        <taxon>Eukaryota</taxon>
        <taxon>Viridiplantae</taxon>
        <taxon>Streptophyta</taxon>
        <taxon>Embryophyta</taxon>
        <taxon>Tracheophyta</taxon>
        <taxon>Spermatophyta</taxon>
        <taxon>Magnoliopsida</taxon>
        <taxon>Liliopsida</taxon>
        <taxon>Poales</taxon>
        <taxon>Poaceae</taxon>
        <taxon>BOP clade</taxon>
        <taxon>Oryzoideae</taxon>
        <taxon>Oryzeae</taxon>
        <taxon>Oryzinae</taxon>
        <taxon>Oryza</taxon>
        <taxon>Oryza sativa</taxon>
    </lineage>
</organism>
<feature type="region of interest" description="Disordered" evidence="1">
    <location>
        <begin position="204"/>
        <end position="231"/>
    </location>
</feature>
<name>Q0IV48_ORYSJ</name>